<feature type="region of interest" description="Disordered" evidence="1">
    <location>
        <begin position="197"/>
        <end position="219"/>
    </location>
</feature>
<evidence type="ECO:0000256" key="1">
    <source>
        <dbReference type="SAM" id="MobiDB-lite"/>
    </source>
</evidence>
<organism evidence="3 4">
    <name type="scientific">Bifidobacterium jacchi</name>
    <dbReference type="NCBI Taxonomy" id="2490545"/>
    <lineage>
        <taxon>Bacteria</taxon>
        <taxon>Bacillati</taxon>
        <taxon>Actinomycetota</taxon>
        <taxon>Actinomycetes</taxon>
        <taxon>Bifidobacteriales</taxon>
        <taxon>Bifidobacteriaceae</taxon>
        <taxon>Bifidobacterium</taxon>
    </lineage>
</organism>
<gene>
    <name evidence="3" type="ORF">EHS19_04085</name>
</gene>
<sequence>MEILVFVGVIAVAVIWTWLERKANSAINRHVFSRREYREQEALTDHTFTYPCQADWSVIRPLLDDSPLGDNLEITKDLDGAIQWRYSAFHLQTRSNGEFMAFFGIDPENHQAEFGFINWTTADGVVRHVDQMKQLKTWVQDVIEQANRIAVANHPEPTTQAPAPETAAPARPRIHVSVAGAAPTPATPVAPVSATAKAIPPVPQPTGPVPQTAPAPAPAQREFKFCTQCGARLKRDMTFCTQCGHVCQPTDTARR</sequence>
<evidence type="ECO:0000259" key="2">
    <source>
        <dbReference type="Pfam" id="PF13240"/>
    </source>
</evidence>
<evidence type="ECO:0000313" key="3">
    <source>
        <dbReference type="EMBL" id="KAB5607645.1"/>
    </source>
</evidence>
<feature type="compositionally biased region" description="Pro residues" evidence="1">
    <location>
        <begin position="200"/>
        <end position="217"/>
    </location>
</feature>
<evidence type="ECO:0000313" key="4">
    <source>
        <dbReference type="Proteomes" id="UP000326336"/>
    </source>
</evidence>
<dbReference type="OrthoDB" id="3239589at2"/>
<accession>A0A5N5RK07</accession>
<dbReference type="Pfam" id="PF13240">
    <property type="entry name" value="Zn_Ribbon_1"/>
    <property type="match status" value="1"/>
</dbReference>
<dbReference type="RefSeq" id="WP_151916512.1">
    <property type="nucleotide sequence ID" value="NZ_RQSP01000009.1"/>
</dbReference>
<proteinExistence type="predicted"/>
<dbReference type="EMBL" id="RQSP01000009">
    <property type="protein sequence ID" value="KAB5607645.1"/>
    <property type="molecule type" value="Genomic_DNA"/>
</dbReference>
<protein>
    <submittedName>
        <fullName evidence="3">Zinc ribbon domain-containing protein</fullName>
    </submittedName>
</protein>
<dbReference type="InterPro" id="IPR026870">
    <property type="entry name" value="Zinc_ribbon_dom"/>
</dbReference>
<dbReference type="Proteomes" id="UP000326336">
    <property type="component" value="Unassembled WGS sequence"/>
</dbReference>
<reference evidence="3 4" key="1">
    <citation type="journal article" date="2019" name="Int. J. Syst. Evol. Microbiol.">
        <title>Bifidobacterium jacchi sp. nov., isolated from the faeces of a baby common marmoset (Callithrix jacchus).</title>
        <authorList>
            <person name="Modesto M."/>
            <person name="Watanabe K."/>
            <person name="Arita M."/>
            <person name="Satti M."/>
            <person name="Oki K."/>
            <person name="Sciavilla P."/>
            <person name="Patavino C."/>
            <person name="Camma C."/>
            <person name="Michelini S."/>
            <person name="Sgorbati B."/>
            <person name="Mattarelli P."/>
        </authorList>
    </citation>
    <scope>NUCLEOTIDE SEQUENCE [LARGE SCALE GENOMIC DNA]</scope>
    <source>
        <strain evidence="3 4">MRM 9.3</strain>
    </source>
</reference>
<comment type="caution">
    <text evidence="3">The sequence shown here is derived from an EMBL/GenBank/DDBJ whole genome shotgun (WGS) entry which is preliminary data.</text>
</comment>
<dbReference type="AlphaFoldDB" id="A0A5N5RK07"/>
<keyword evidence="4" id="KW-1185">Reference proteome</keyword>
<name>A0A5N5RK07_9BIFI</name>
<feature type="domain" description="Zinc-ribbon" evidence="2">
    <location>
        <begin position="225"/>
        <end position="245"/>
    </location>
</feature>